<dbReference type="Proteomes" id="UP000626109">
    <property type="component" value="Unassembled WGS sequence"/>
</dbReference>
<proteinExistence type="predicted"/>
<evidence type="ECO:0000313" key="2">
    <source>
        <dbReference type="Proteomes" id="UP000626109"/>
    </source>
</evidence>
<dbReference type="EMBL" id="CAJNNW010025296">
    <property type="protein sequence ID" value="CAE8676769.1"/>
    <property type="molecule type" value="Genomic_DNA"/>
</dbReference>
<comment type="caution">
    <text evidence="1">The sequence shown here is derived from an EMBL/GenBank/DDBJ whole genome shotgun (WGS) entry which is preliminary data.</text>
</comment>
<sequence>MFDSRVRNSRVRKSRQCPEHHFFKLRVWAGGVHFLKYAQGVSLCIPSTTKCLTQSAAQWLVLHSFMASDQPQGYLSRLSTTPTTTPPPPPTTTTTTLIGVSNGQFLRETCVCGGNLRGLRTPNRVAAAESI</sequence>
<dbReference type="AlphaFoldDB" id="A0A813JH19"/>
<evidence type="ECO:0000313" key="1">
    <source>
        <dbReference type="EMBL" id="CAE8676769.1"/>
    </source>
</evidence>
<accession>A0A813JH19</accession>
<gene>
    <name evidence="1" type="ORF">PGLA2088_LOCUS20022</name>
</gene>
<name>A0A813JH19_POLGL</name>
<protein>
    <submittedName>
        <fullName evidence="1">Uncharacterized protein</fullName>
    </submittedName>
</protein>
<reference evidence="1" key="1">
    <citation type="submission" date="2021-02" db="EMBL/GenBank/DDBJ databases">
        <authorList>
            <person name="Dougan E. K."/>
            <person name="Rhodes N."/>
            <person name="Thang M."/>
            <person name="Chan C."/>
        </authorList>
    </citation>
    <scope>NUCLEOTIDE SEQUENCE</scope>
</reference>
<organism evidence="1 2">
    <name type="scientific">Polarella glacialis</name>
    <name type="common">Dinoflagellate</name>
    <dbReference type="NCBI Taxonomy" id="89957"/>
    <lineage>
        <taxon>Eukaryota</taxon>
        <taxon>Sar</taxon>
        <taxon>Alveolata</taxon>
        <taxon>Dinophyceae</taxon>
        <taxon>Suessiales</taxon>
        <taxon>Suessiaceae</taxon>
        <taxon>Polarella</taxon>
    </lineage>
</organism>